<dbReference type="EMBL" id="JAUKUA010000007">
    <property type="protein sequence ID" value="KAK0705163.1"/>
    <property type="molecule type" value="Genomic_DNA"/>
</dbReference>
<dbReference type="Proteomes" id="UP001172102">
    <property type="component" value="Unassembled WGS sequence"/>
</dbReference>
<keyword evidence="2" id="KW-1185">Reference proteome</keyword>
<proteinExistence type="predicted"/>
<protein>
    <submittedName>
        <fullName evidence="1">Uncharacterized protein</fullName>
    </submittedName>
</protein>
<comment type="caution">
    <text evidence="1">The sequence shown here is derived from an EMBL/GenBank/DDBJ whole genome shotgun (WGS) entry which is preliminary data.</text>
</comment>
<name>A0AA39ZWY8_9PEZI</name>
<organism evidence="1 2">
    <name type="scientific">Lasiosphaeris hirsuta</name>
    <dbReference type="NCBI Taxonomy" id="260670"/>
    <lineage>
        <taxon>Eukaryota</taxon>
        <taxon>Fungi</taxon>
        <taxon>Dikarya</taxon>
        <taxon>Ascomycota</taxon>
        <taxon>Pezizomycotina</taxon>
        <taxon>Sordariomycetes</taxon>
        <taxon>Sordariomycetidae</taxon>
        <taxon>Sordariales</taxon>
        <taxon>Lasiosphaeriaceae</taxon>
        <taxon>Lasiosphaeris</taxon>
    </lineage>
</organism>
<sequence>AFYALVRPTRGCCWPLNKWCGPDLVAARTDRQGELQALLCRGERVLGPMSRHGKNLWSEVARQDWVSGI</sequence>
<gene>
    <name evidence="1" type="ORF">B0H67DRAFT_497815</name>
</gene>
<evidence type="ECO:0000313" key="1">
    <source>
        <dbReference type="EMBL" id="KAK0705163.1"/>
    </source>
</evidence>
<evidence type="ECO:0000313" key="2">
    <source>
        <dbReference type="Proteomes" id="UP001172102"/>
    </source>
</evidence>
<dbReference type="AlphaFoldDB" id="A0AA39ZWY8"/>
<feature type="non-terminal residue" evidence="1">
    <location>
        <position position="1"/>
    </location>
</feature>
<reference evidence="1" key="1">
    <citation type="submission" date="2023-06" db="EMBL/GenBank/DDBJ databases">
        <title>Genome-scale phylogeny and comparative genomics of the fungal order Sordariales.</title>
        <authorList>
            <consortium name="Lawrence Berkeley National Laboratory"/>
            <person name="Hensen N."/>
            <person name="Bonometti L."/>
            <person name="Westerberg I."/>
            <person name="Brannstrom I.O."/>
            <person name="Guillou S."/>
            <person name="Cros-Aarteil S."/>
            <person name="Calhoun S."/>
            <person name="Haridas S."/>
            <person name="Kuo A."/>
            <person name="Mondo S."/>
            <person name="Pangilinan J."/>
            <person name="Riley R."/>
            <person name="Labutti K."/>
            <person name="Andreopoulos B."/>
            <person name="Lipzen A."/>
            <person name="Chen C."/>
            <person name="Yanf M."/>
            <person name="Daum C."/>
            <person name="Ng V."/>
            <person name="Clum A."/>
            <person name="Steindorff A."/>
            <person name="Ohm R."/>
            <person name="Martin F."/>
            <person name="Silar P."/>
            <person name="Natvig D."/>
            <person name="Lalanne C."/>
            <person name="Gautier V."/>
            <person name="Ament-Velasquez S.L."/>
            <person name="Kruys A."/>
            <person name="Hutchinson M.I."/>
            <person name="Powell A.J."/>
            <person name="Barry K."/>
            <person name="Miller A.N."/>
            <person name="Grigoriev I.V."/>
            <person name="Debuchy R."/>
            <person name="Gladieux P."/>
            <person name="Thoren M.H."/>
            <person name="Johannesson H."/>
        </authorList>
    </citation>
    <scope>NUCLEOTIDE SEQUENCE</scope>
    <source>
        <strain evidence="1">SMH4607-1</strain>
    </source>
</reference>
<accession>A0AA39ZWY8</accession>